<evidence type="ECO:0000313" key="1">
    <source>
        <dbReference type="EMBL" id="MBB4664770.1"/>
    </source>
</evidence>
<keyword evidence="1" id="KW-0456">Lyase</keyword>
<dbReference type="Pfam" id="PF10776">
    <property type="entry name" value="DUF2600"/>
    <property type="match status" value="1"/>
</dbReference>
<reference evidence="1 2" key="1">
    <citation type="submission" date="2020-08" db="EMBL/GenBank/DDBJ databases">
        <title>Genomic Encyclopedia of Archaeal and Bacterial Type Strains, Phase II (KMG-II): from individual species to whole genera.</title>
        <authorList>
            <person name="Goeker M."/>
        </authorList>
    </citation>
    <scope>NUCLEOTIDE SEQUENCE [LARGE SCALE GENOMIC DNA]</scope>
    <source>
        <strain evidence="1 2">DSM 23288</strain>
    </source>
</reference>
<dbReference type="InterPro" id="IPR019712">
    <property type="entry name" value="YtpB-like"/>
</dbReference>
<keyword evidence="2" id="KW-1185">Reference proteome</keyword>
<accession>A0A840ILJ4</accession>
<evidence type="ECO:0000313" key="2">
    <source>
        <dbReference type="Proteomes" id="UP000585272"/>
    </source>
</evidence>
<comment type="caution">
    <text evidence="1">The sequence shown here is derived from an EMBL/GenBank/DDBJ whole genome shotgun (WGS) entry which is preliminary data.</text>
</comment>
<dbReference type="Proteomes" id="UP000585272">
    <property type="component" value="Unassembled WGS sequence"/>
</dbReference>
<organism evidence="1 2">
    <name type="scientific">Conexibacter arvalis</name>
    <dbReference type="NCBI Taxonomy" id="912552"/>
    <lineage>
        <taxon>Bacteria</taxon>
        <taxon>Bacillati</taxon>
        <taxon>Actinomycetota</taxon>
        <taxon>Thermoleophilia</taxon>
        <taxon>Solirubrobacterales</taxon>
        <taxon>Conexibacteraceae</taxon>
        <taxon>Conexibacter</taxon>
    </lineage>
</organism>
<dbReference type="RefSeq" id="WP_183345091.1">
    <property type="nucleotide sequence ID" value="NZ_JACHNU010000008.1"/>
</dbReference>
<sequence>MTDLPVTDTAGQRCSSSSDRRSLLTLLWATPLYWLRIFPAVTRELRRWQSLAQQIPDPQLRALALAKLSDERASAEGAAAFAILAARRRRLRVTRACVAFEVLYDYLDALGEAHPTLANNRRLHAALTAAVDADHALGAFYDLHPHSDDGGYLDALVLACRTDLGALPNTSAVASQLREIALRSGEAQSRNHATLTGDDRLRDWASDAAADWPELEWFEFAAGAGSPLGVFALVAVASHPRTSGPDAAAVADAYFPWVAALHWLMESVVDHADDLRTGNPSYVARYGSGQAAADRLAVVAARSARDLAALPHQRRHRLLLAGMVALNLVHDDARHELARGVATTVRAAIGPAIAPFLVMLRARGAAKQLRRFRRRRPAAAGSRPHGRR</sequence>
<name>A0A840ILJ4_9ACTN</name>
<protein>
    <submittedName>
        <fullName evidence="1">Tetraprenyl-beta-curcumene synthase</fullName>
        <ecNumber evidence="1">4.2.3.130</ecNumber>
    </submittedName>
</protein>
<dbReference type="EMBL" id="JACHNU010000008">
    <property type="protein sequence ID" value="MBB4664770.1"/>
    <property type="molecule type" value="Genomic_DNA"/>
</dbReference>
<dbReference type="EC" id="4.2.3.130" evidence="1"/>
<dbReference type="AlphaFoldDB" id="A0A840ILJ4"/>
<dbReference type="GO" id="GO:0016829">
    <property type="term" value="F:lyase activity"/>
    <property type="evidence" value="ECO:0007669"/>
    <property type="project" value="UniProtKB-KW"/>
</dbReference>
<proteinExistence type="predicted"/>
<gene>
    <name evidence="1" type="ORF">BDZ31_004385</name>
</gene>